<gene>
    <name evidence="1" type="ORF">CN596_11520</name>
</gene>
<proteinExistence type="predicted"/>
<accession>A0AB36SNQ2</accession>
<evidence type="ECO:0000313" key="2">
    <source>
        <dbReference type="Proteomes" id="UP000220934"/>
    </source>
</evidence>
<name>A0AB36SNQ2_9BACI</name>
<organism evidence="1 2">
    <name type="scientific">Bacillus toyonensis</name>
    <dbReference type="NCBI Taxonomy" id="155322"/>
    <lineage>
        <taxon>Bacteria</taxon>
        <taxon>Bacillati</taxon>
        <taxon>Bacillota</taxon>
        <taxon>Bacilli</taxon>
        <taxon>Bacillales</taxon>
        <taxon>Bacillaceae</taxon>
        <taxon>Bacillus</taxon>
        <taxon>Bacillus cereus group</taxon>
    </lineage>
</organism>
<comment type="caution">
    <text evidence="1">The sequence shown here is derived from an EMBL/GenBank/DDBJ whole genome shotgun (WGS) entry which is preliminary data.</text>
</comment>
<dbReference type="AlphaFoldDB" id="A0AB36SNQ2"/>
<evidence type="ECO:0000313" key="1">
    <source>
        <dbReference type="EMBL" id="PEN55196.1"/>
    </source>
</evidence>
<dbReference type="RefSeq" id="WP_098060309.1">
    <property type="nucleotide sequence ID" value="NZ_JAOPQL010000026.1"/>
</dbReference>
<protein>
    <recommendedName>
        <fullName evidence="3">Apea-like HEPN domain-containing protein</fullName>
    </recommendedName>
</protein>
<dbReference type="Proteomes" id="UP000220934">
    <property type="component" value="Unassembled WGS sequence"/>
</dbReference>
<dbReference type="EMBL" id="NUAJ01000009">
    <property type="protein sequence ID" value="PEN55196.1"/>
    <property type="molecule type" value="Genomic_DNA"/>
</dbReference>
<evidence type="ECO:0008006" key="3">
    <source>
        <dbReference type="Google" id="ProtNLM"/>
    </source>
</evidence>
<sequence>MLYVIKISFHTNGEEEVVEYYNGNCSYNESSSDKFLMSNYSITLSCNRKGDRDLEDAINNFNSTFNKQITKVIAYLVGTIGILPEINKIVISKHDKNNEILDEFIAEKVIQPLEGHKLSEELILDKDKMISLLNEDDKSRSLLIATTYWLKGVTADLAGDSFDKLWKSFNTLYSYISKKDHEFDKLVFIKGFIWDKKELFSKSCEIFEEYTKEKIRELRWREMILNDYETKKQTKAFAEFIKRYDDYRLNEVFKEILPYRKKFLEEEGLYDEVLNIIEERIQLKQKHNEQILTFHIVKYAYFLRNKYFHAEKLDSTFYLIKNNEIKELKSINYIFSTFLKELLECNSKY</sequence>
<reference evidence="1 2" key="1">
    <citation type="submission" date="2017-09" db="EMBL/GenBank/DDBJ databases">
        <title>Large-scale bioinformatics analysis of Bacillus genomes uncovers conserved roles of natural products in bacterial physiology.</title>
        <authorList>
            <consortium name="Agbiome Team Llc"/>
            <person name="Bleich R.M."/>
            <person name="Kirk G.J."/>
            <person name="Santa Maria K.C."/>
            <person name="Allen S.E."/>
            <person name="Farag S."/>
            <person name="Shank E.A."/>
            <person name="Bowers A."/>
        </authorList>
    </citation>
    <scope>NUCLEOTIDE SEQUENCE [LARGE SCALE GENOMIC DNA]</scope>
    <source>
        <strain evidence="1 2">AFS027958</strain>
    </source>
</reference>